<dbReference type="Proteomes" id="UP001652628">
    <property type="component" value="Chromosome X"/>
</dbReference>
<organism evidence="11 12">
    <name type="scientific">Drosophila suzukii</name>
    <name type="common">Spotted-wing drosophila fruit fly</name>
    <dbReference type="NCBI Taxonomy" id="28584"/>
    <lineage>
        <taxon>Eukaryota</taxon>
        <taxon>Metazoa</taxon>
        <taxon>Ecdysozoa</taxon>
        <taxon>Arthropoda</taxon>
        <taxon>Hexapoda</taxon>
        <taxon>Insecta</taxon>
        <taxon>Pterygota</taxon>
        <taxon>Neoptera</taxon>
        <taxon>Endopterygota</taxon>
        <taxon>Diptera</taxon>
        <taxon>Brachycera</taxon>
        <taxon>Muscomorpha</taxon>
        <taxon>Ephydroidea</taxon>
        <taxon>Drosophilidae</taxon>
        <taxon>Drosophila</taxon>
        <taxon>Sophophora</taxon>
    </lineage>
</organism>
<dbReference type="GO" id="GO:0046872">
    <property type="term" value="F:metal ion binding"/>
    <property type="evidence" value="ECO:0007669"/>
    <property type="project" value="UniProtKB-KW"/>
</dbReference>
<dbReference type="InterPro" id="IPR035985">
    <property type="entry name" value="Ubiquitin-activating_enz"/>
</dbReference>
<accession>A0AB39ZLS5</accession>
<keyword evidence="7" id="KW-0862">Zinc</keyword>
<name>A0AB39ZLS5_DROSZ</name>
<keyword evidence="6" id="KW-0833">Ubl conjugation pathway</keyword>
<dbReference type="Gene3D" id="3.40.50.720">
    <property type="entry name" value="NAD(P)-binding Rossmann-like Domain"/>
    <property type="match status" value="1"/>
</dbReference>
<dbReference type="PANTHER" id="PTHR10953:SF9">
    <property type="entry name" value="UBIQUITIN-LIKE MODIFIER-ACTIVATING ENZYME 5"/>
    <property type="match status" value="1"/>
</dbReference>
<dbReference type="GO" id="GO:0071569">
    <property type="term" value="P:protein ufmylation"/>
    <property type="evidence" value="ECO:0007669"/>
    <property type="project" value="TreeGrafter"/>
</dbReference>
<dbReference type="CDD" id="cd00757">
    <property type="entry name" value="ThiF_MoeB_HesA_family"/>
    <property type="match status" value="1"/>
</dbReference>
<evidence type="ECO:0000256" key="5">
    <source>
        <dbReference type="ARBA" id="ARBA00022741"/>
    </source>
</evidence>
<dbReference type="GeneID" id="108016608"/>
<dbReference type="RefSeq" id="XP_016938787.2">
    <property type="nucleotide sequence ID" value="XM_017083298.4"/>
</dbReference>
<dbReference type="SUPFAM" id="SSF69572">
    <property type="entry name" value="Activating enzymes of the ubiquitin-like proteins"/>
    <property type="match status" value="1"/>
</dbReference>
<evidence type="ECO:0000256" key="3">
    <source>
        <dbReference type="ARBA" id="ARBA00016279"/>
    </source>
</evidence>
<reference evidence="12" key="1">
    <citation type="submission" date="2025-08" db="UniProtKB">
        <authorList>
            <consortium name="RefSeq"/>
        </authorList>
    </citation>
    <scope>IDENTIFICATION</scope>
</reference>
<dbReference type="CTD" id="79876"/>
<keyword evidence="8" id="KW-0067">ATP-binding</keyword>
<feature type="region of interest" description="Disordered" evidence="9">
    <location>
        <begin position="353"/>
        <end position="409"/>
    </location>
</feature>
<dbReference type="GO" id="GO:0005524">
    <property type="term" value="F:ATP binding"/>
    <property type="evidence" value="ECO:0007669"/>
    <property type="project" value="UniProtKB-KW"/>
</dbReference>
<keyword evidence="4" id="KW-0479">Metal-binding</keyword>
<dbReference type="PANTHER" id="PTHR10953">
    <property type="entry name" value="UBIQUITIN-ACTIVATING ENZYME E1"/>
    <property type="match status" value="1"/>
</dbReference>
<protein>
    <recommendedName>
        <fullName evidence="3">Ubiquitin-like modifier-activating enzyme 5</fullName>
    </recommendedName>
</protein>
<dbReference type="AlphaFoldDB" id="A0AB39ZLS5"/>
<dbReference type="GO" id="GO:0071566">
    <property type="term" value="F:UFM1 activating enzyme activity"/>
    <property type="evidence" value="ECO:0007669"/>
    <property type="project" value="TreeGrafter"/>
</dbReference>
<evidence type="ECO:0000259" key="10">
    <source>
        <dbReference type="Pfam" id="PF00899"/>
    </source>
</evidence>
<evidence type="ECO:0000313" key="12">
    <source>
        <dbReference type="RefSeq" id="XP_016938787.2"/>
    </source>
</evidence>
<evidence type="ECO:0000256" key="2">
    <source>
        <dbReference type="ARBA" id="ARBA00005339"/>
    </source>
</evidence>
<dbReference type="PROSITE" id="PS00065">
    <property type="entry name" value="D_2_HYDROXYACID_DH_1"/>
    <property type="match status" value="1"/>
</dbReference>
<sequence length="409" mass="44449">MSHAIDELQAIIAELKTELEDPKTTGSTSGGSGIGSNNSRLVRDRIDRMSAEVVDSNPYSRLMALQRMNIVKDYERIRDKAVAIVGVGGVGSVTADMLTRCGIGKLILFDYDKVELANMNRLFFTPDQAGLSKVQAAAATLGFINPDVEIETHNYNITTVDNFDRFLDTISQGGRVAGQPVDLVLSCVDNFEARMAINAACNERNLNWFESGVSENAVSGHIQFIRPGDTACFACAPPLVVAENIDEKTLKREGVCAASLPTTMGITAGFLVQNALKYLLNFGEVSDYLGYNALSDFFPKMTLKPNPQCDDRNCLVRQKEFQARPKPVVIKEEAASEEPLHATNEWGIELVAEDAPESNPTPAKTSEVGEGLRLAYEAPEKSSDSLEDAVPAPEDGASLEDLMAQMKSM</sequence>
<gene>
    <name evidence="12" type="primary">Uba5</name>
</gene>
<feature type="domain" description="THIF-type NAD/FAD binding fold" evidence="10">
    <location>
        <begin position="59"/>
        <end position="310"/>
    </location>
</feature>
<keyword evidence="5" id="KW-0547">Nucleotide-binding</keyword>
<comment type="function">
    <text evidence="1">E1-like enzyme which activates UFM1.</text>
</comment>
<dbReference type="InterPro" id="IPR000594">
    <property type="entry name" value="ThiF_NAD_FAD-bd"/>
</dbReference>
<dbReference type="GO" id="GO:0005829">
    <property type="term" value="C:cytosol"/>
    <property type="evidence" value="ECO:0007669"/>
    <property type="project" value="TreeGrafter"/>
</dbReference>
<dbReference type="Pfam" id="PF00899">
    <property type="entry name" value="ThiF"/>
    <property type="match status" value="1"/>
</dbReference>
<evidence type="ECO:0000256" key="7">
    <source>
        <dbReference type="ARBA" id="ARBA00022833"/>
    </source>
</evidence>
<evidence type="ECO:0000256" key="4">
    <source>
        <dbReference type="ARBA" id="ARBA00022723"/>
    </source>
</evidence>
<keyword evidence="11" id="KW-1185">Reference proteome</keyword>
<comment type="similarity">
    <text evidence="2">Belongs to the ubiquitin-activating E1 family. UBA5 subfamily.</text>
</comment>
<evidence type="ECO:0000256" key="6">
    <source>
        <dbReference type="ARBA" id="ARBA00022786"/>
    </source>
</evidence>
<evidence type="ECO:0000256" key="9">
    <source>
        <dbReference type="SAM" id="MobiDB-lite"/>
    </source>
</evidence>
<evidence type="ECO:0000313" key="11">
    <source>
        <dbReference type="Proteomes" id="UP001652628"/>
    </source>
</evidence>
<evidence type="ECO:0000256" key="8">
    <source>
        <dbReference type="ARBA" id="ARBA00022840"/>
    </source>
</evidence>
<proteinExistence type="inferred from homology"/>
<dbReference type="InterPro" id="IPR029752">
    <property type="entry name" value="D-isomer_DH_CS1"/>
</dbReference>
<evidence type="ECO:0000256" key="1">
    <source>
        <dbReference type="ARBA" id="ARBA00003700"/>
    </source>
</evidence>
<dbReference type="InterPro" id="IPR045886">
    <property type="entry name" value="ThiF/MoeB/HesA"/>
</dbReference>